<dbReference type="Proteomes" id="UP000323567">
    <property type="component" value="Unassembled WGS sequence"/>
</dbReference>
<dbReference type="PANTHER" id="PTHR23513">
    <property type="entry name" value="INTEGRAL MEMBRANE EFFLUX PROTEIN-RELATED"/>
    <property type="match status" value="1"/>
</dbReference>
<feature type="transmembrane region" description="Helical" evidence="7">
    <location>
        <begin position="372"/>
        <end position="392"/>
    </location>
</feature>
<evidence type="ECO:0000256" key="1">
    <source>
        <dbReference type="ARBA" id="ARBA00004651"/>
    </source>
</evidence>
<dbReference type="RefSeq" id="WP_022061186.1">
    <property type="nucleotide sequence ID" value="NZ_CATVWL010000007.1"/>
</dbReference>
<sequence length="402" mass="42746">MESWKKTFAVIWSGQLASILSSEVVAYSIIFWMSLETGSAEVLALAAIAGMLPQSLLGPLVGVYVDRWDRKRTMILADSFIALCTLALTALFWLGAARMWHIYILLACRSAGSAFHIPAMQASVPLLAPASQLTRIAGVNQIIASLSSIAGPALGALLINLTSIGNILLLDVAGAAIACISLLCVRIPNPARDTTRKPDLWREFREGFSAMHAIPGMGWFFTLAIVVWFFIMPVGVMFPLMTLQHFGGGAFEMSLIEIVWGGGALVGGAVMGARTYRVSRIVLVNLMYLVVGLSFALSGLLSPAGFLWFALFTAAAGISSSVFNASFVSVVQTRIEAGMLGRVMSLYRSFGLLPAALGLLGTGFLAENVGLTTTFVVAGTIIVAVGAAGFFIPSVMRLDRNP</sequence>
<organism evidence="9 10">
    <name type="scientific">Alistipes shahii</name>
    <dbReference type="NCBI Taxonomy" id="328814"/>
    <lineage>
        <taxon>Bacteria</taxon>
        <taxon>Pseudomonadati</taxon>
        <taxon>Bacteroidota</taxon>
        <taxon>Bacteroidia</taxon>
        <taxon>Bacteroidales</taxon>
        <taxon>Rikenellaceae</taxon>
        <taxon>Alistipes</taxon>
    </lineage>
</organism>
<dbReference type="SUPFAM" id="SSF103473">
    <property type="entry name" value="MFS general substrate transporter"/>
    <property type="match status" value="1"/>
</dbReference>
<feature type="transmembrane region" description="Helical" evidence="7">
    <location>
        <begin position="208"/>
        <end position="231"/>
    </location>
</feature>
<dbReference type="CDD" id="cd06173">
    <property type="entry name" value="MFS_MefA_like"/>
    <property type="match status" value="1"/>
</dbReference>
<evidence type="ECO:0000313" key="11">
    <source>
        <dbReference type="Proteomes" id="UP000323567"/>
    </source>
</evidence>
<dbReference type="InterPro" id="IPR011701">
    <property type="entry name" value="MFS"/>
</dbReference>
<protein>
    <submittedName>
        <fullName evidence="9">MFS transporter</fullName>
    </submittedName>
</protein>
<evidence type="ECO:0000256" key="4">
    <source>
        <dbReference type="ARBA" id="ARBA00022692"/>
    </source>
</evidence>
<dbReference type="EMBL" id="VVXK01000003">
    <property type="protein sequence ID" value="KAA2371505.1"/>
    <property type="molecule type" value="Genomic_DNA"/>
</dbReference>
<evidence type="ECO:0000256" key="7">
    <source>
        <dbReference type="SAM" id="Phobius"/>
    </source>
</evidence>
<dbReference type="InterPro" id="IPR036259">
    <property type="entry name" value="MFS_trans_sf"/>
</dbReference>
<evidence type="ECO:0000313" key="10">
    <source>
        <dbReference type="Proteomes" id="UP000322658"/>
    </source>
</evidence>
<evidence type="ECO:0000313" key="8">
    <source>
        <dbReference type="EMBL" id="KAA2371505.1"/>
    </source>
</evidence>
<comment type="caution">
    <text evidence="9">The sequence shown here is derived from an EMBL/GenBank/DDBJ whole genome shotgun (WGS) entry which is preliminary data.</text>
</comment>
<feature type="transmembrane region" description="Helical" evidence="7">
    <location>
        <begin position="282"/>
        <end position="300"/>
    </location>
</feature>
<keyword evidence="5 7" id="KW-1133">Transmembrane helix</keyword>
<feature type="transmembrane region" description="Helical" evidence="7">
    <location>
        <begin position="167"/>
        <end position="187"/>
    </location>
</feature>
<evidence type="ECO:0000256" key="2">
    <source>
        <dbReference type="ARBA" id="ARBA00022448"/>
    </source>
</evidence>
<dbReference type="GeneID" id="92758055"/>
<evidence type="ECO:0000256" key="6">
    <source>
        <dbReference type="ARBA" id="ARBA00023136"/>
    </source>
</evidence>
<evidence type="ECO:0000256" key="3">
    <source>
        <dbReference type="ARBA" id="ARBA00022475"/>
    </source>
</evidence>
<gene>
    <name evidence="9" type="ORF">F2Y07_02460</name>
    <name evidence="8" type="ORF">F2Y13_03800</name>
</gene>
<feature type="transmembrane region" description="Helical" evidence="7">
    <location>
        <begin position="75"/>
        <end position="94"/>
    </location>
</feature>
<reference evidence="10 11" key="1">
    <citation type="journal article" date="2019" name="Nat. Med.">
        <title>A library of human gut bacterial isolates paired with longitudinal multiomics data enables mechanistic microbiome research.</title>
        <authorList>
            <person name="Poyet M."/>
            <person name="Groussin M."/>
            <person name="Gibbons S.M."/>
            <person name="Avila-Pacheco J."/>
            <person name="Jiang X."/>
            <person name="Kearney S.M."/>
            <person name="Perrotta A.R."/>
            <person name="Berdy B."/>
            <person name="Zhao S."/>
            <person name="Lieberman T.D."/>
            <person name="Swanson P.K."/>
            <person name="Smith M."/>
            <person name="Roesemann S."/>
            <person name="Alexander J.E."/>
            <person name="Rich S.A."/>
            <person name="Livny J."/>
            <person name="Vlamakis H."/>
            <person name="Clish C."/>
            <person name="Bullock K."/>
            <person name="Deik A."/>
            <person name="Scott J."/>
            <person name="Pierce K.A."/>
            <person name="Xavier R.J."/>
            <person name="Alm E.J."/>
        </authorList>
    </citation>
    <scope>NUCLEOTIDE SEQUENCE [LARGE SCALE GENOMIC DNA]</scope>
    <source>
        <strain evidence="9 10">BIOML-A1</strain>
        <strain evidence="8 11">BIOML-A2</strain>
    </source>
</reference>
<dbReference type="EMBL" id="VVXJ01000004">
    <property type="protein sequence ID" value="KAA2377347.1"/>
    <property type="molecule type" value="Genomic_DNA"/>
</dbReference>
<dbReference type="PANTHER" id="PTHR23513:SF9">
    <property type="entry name" value="ENTEROBACTIN EXPORTER ENTS"/>
    <property type="match status" value="1"/>
</dbReference>
<dbReference type="GO" id="GO:0022857">
    <property type="term" value="F:transmembrane transporter activity"/>
    <property type="evidence" value="ECO:0007669"/>
    <property type="project" value="InterPro"/>
</dbReference>
<comment type="subcellular location">
    <subcellularLocation>
        <location evidence="1">Cell membrane</location>
        <topology evidence="1">Multi-pass membrane protein</topology>
    </subcellularLocation>
</comment>
<name>A0A5B3GV11_9BACT</name>
<feature type="transmembrane region" description="Helical" evidence="7">
    <location>
        <begin position="306"/>
        <end position="325"/>
    </location>
</feature>
<dbReference type="Pfam" id="PF07690">
    <property type="entry name" value="MFS_1"/>
    <property type="match status" value="1"/>
</dbReference>
<dbReference type="AlphaFoldDB" id="A0A5B3GV11"/>
<feature type="transmembrane region" description="Helical" evidence="7">
    <location>
        <begin position="42"/>
        <end position="63"/>
    </location>
</feature>
<keyword evidence="6 7" id="KW-0472">Membrane</keyword>
<evidence type="ECO:0000313" key="9">
    <source>
        <dbReference type="EMBL" id="KAA2377347.1"/>
    </source>
</evidence>
<feature type="transmembrane region" description="Helical" evidence="7">
    <location>
        <begin position="346"/>
        <end position="366"/>
    </location>
</feature>
<dbReference type="Gene3D" id="1.20.1250.20">
    <property type="entry name" value="MFS general substrate transporter like domains"/>
    <property type="match status" value="1"/>
</dbReference>
<evidence type="ECO:0000256" key="5">
    <source>
        <dbReference type="ARBA" id="ARBA00022989"/>
    </source>
</evidence>
<dbReference type="GO" id="GO:0005886">
    <property type="term" value="C:plasma membrane"/>
    <property type="evidence" value="ECO:0007669"/>
    <property type="project" value="UniProtKB-SubCell"/>
</dbReference>
<feature type="transmembrane region" description="Helical" evidence="7">
    <location>
        <begin position="251"/>
        <end position="270"/>
    </location>
</feature>
<keyword evidence="2" id="KW-0813">Transport</keyword>
<keyword evidence="4 7" id="KW-0812">Transmembrane</keyword>
<keyword evidence="3" id="KW-1003">Cell membrane</keyword>
<accession>A0A5B3GV11</accession>
<proteinExistence type="predicted"/>
<dbReference type="Proteomes" id="UP000322658">
    <property type="component" value="Unassembled WGS sequence"/>
</dbReference>